<gene>
    <name evidence="1" type="primary">ORF40012</name>
</gene>
<evidence type="ECO:0000313" key="1">
    <source>
        <dbReference type="EMBL" id="CEK60651.1"/>
    </source>
</evidence>
<accession>A0A0B6YY59</accession>
<organism evidence="1">
    <name type="scientific">Arion vulgaris</name>
    <dbReference type="NCBI Taxonomy" id="1028688"/>
    <lineage>
        <taxon>Eukaryota</taxon>
        <taxon>Metazoa</taxon>
        <taxon>Spiralia</taxon>
        <taxon>Lophotrochozoa</taxon>
        <taxon>Mollusca</taxon>
        <taxon>Gastropoda</taxon>
        <taxon>Heterobranchia</taxon>
        <taxon>Euthyneura</taxon>
        <taxon>Panpulmonata</taxon>
        <taxon>Eupulmonata</taxon>
        <taxon>Stylommatophora</taxon>
        <taxon>Helicina</taxon>
        <taxon>Arionoidea</taxon>
        <taxon>Arionidae</taxon>
        <taxon>Arion</taxon>
    </lineage>
</organism>
<dbReference type="AlphaFoldDB" id="A0A0B6YY59"/>
<sequence>MSSSFFDDFKTYAYSEEWHQFITNYIRPQMTHFIESNFEEWALNLTTFWSDCHEEMMMNHHKHNKE</sequence>
<dbReference type="EMBL" id="HACG01013786">
    <property type="protein sequence ID" value="CEK60651.1"/>
    <property type="molecule type" value="Transcribed_RNA"/>
</dbReference>
<proteinExistence type="predicted"/>
<feature type="non-terminal residue" evidence="1">
    <location>
        <position position="66"/>
    </location>
</feature>
<dbReference type="Pfam" id="PF16057">
    <property type="entry name" value="DUF4800"/>
    <property type="match status" value="1"/>
</dbReference>
<name>A0A0B6YY59_9EUPU</name>
<protein>
    <recommendedName>
        <fullName evidence="2">Cullin N-terminal domain-containing protein</fullName>
    </recommendedName>
</protein>
<reference evidence="1" key="1">
    <citation type="submission" date="2014-12" db="EMBL/GenBank/DDBJ databases">
        <title>Insight into the proteome of Arion vulgaris.</title>
        <authorList>
            <person name="Aradska J."/>
            <person name="Bulat T."/>
            <person name="Smidak R."/>
            <person name="Sarate P."/>
            <person name="Gangsoo J."/>
            <person name="Sialana F."/>
            <person name="Bilban M."/>
            <person name="Lubec G."/>
        </authorList>
    </citation>
    <scope>NUCLEOTIDE SEQUENCE</scope>
    <source>
        <tissue evidence="1">Skin</tissue>
    </source>
</reference>
<evidence type="ECO:0008006" key="2">
    <source>
        <dbReference type="Google" id="ProtNLM"/>
    </source>
</evidence>